<protein>
    <submittedName>
        <fullName evidence="9">Phosphopantetheine--protein transferase domain protein</fullName>
    </submittedName>
</protein>
<dbReference type="SUPFAM" id="SSF56214">
    <property type="entry name" value="4'-phosphopantetheinyl transferase"/>
    <property type="match status" value="2"/>
</dbReference>
<comment type="caution">
    <text evidence="9">The sequence shown here is derived from an EMBL/GenBank/DDBJ whole genome shotgun (WGS) entry which is preliminary data.</text>
</comment>
<dbReference type="InterPro" id="IPR008278">
    <property type="entry name" value="4-PPantetheinyl_Trfase_dom"/>
</dbReference>
<dbReference type="GO" id="GO:0017000">
    <property type="term" value="P:antibiotic biosynthetic process"/>
    <property type="evidence" value="ECO:0007669"/>
    <property type="project" value="UniProtKB-KW"/>
</dbReference>
<dbReference type="Gene3D" id="3.90.470.20">
    <property type="entry name" value="4'-phosphopantetheinyl transferase domain"/>
    <property type="match status" value="2"/>
</dbReference>
<dbReference type="InterPro" id="IPR050559">
    <property type="entry name" value="P-Pant_transferase_sf"/>
</dbReference>
<dbReference type="InterPro" id="IPR055066">
    <property type="entry name" value="AASDHPPT_N"/>
</dbReference>
<dbReference type="InterPro" id="IPR037143">
    <property type="entry name" value="4-PPantetheinyl_Trfase_dom_sf"/>
</dbReference>
<dbReference type="GO" id="GO:0008897">
    <property type="term" value="F:holo-[acyl-carrier-protein] synthase activity"/>
    <property type="evidence" value="ECO:0007669"/>
    <property type="project" value="InterPro"/>
</dbReference>
<sequence>MLILCKYYKGIGKQKMIEILFIKVPSKIDEHVFNSLISNVSKEKQQTLFRYVNVKDAYRSLLGELLIRKYLIQILNIPNEKISFRKNEYGKPFVDFGIHFNISHSGDWVACAISNYPVGIDIERISEIDIKIAEQFFHENEYIWLLSKEQNSQVASFFELWTIKESYIKAIGKGMHIPIHSFWIDKKQIQTVIYKQGKKEPVTIYELELIEGYKLSCCSLFPSAMDLSIATLQVEELCNLFLDSTFSENNNF</sequence>
<dbReference type="GO" id="GO:0006633">
    <property type="term" value="P:fatty acid biosynthetic process"/>
    <property type="evidence" value="ECO:0007669"/>
    <property type="project" value="InterPro"/>
</dbReference>
<organism evidence="9 10">
    <name type="scientific">Aneurinibacillus aneurinilyticus ATCC 12856</name>
    <dbReference type="NCBI Taxonomy" id="649747"/>
    <lineage>
        <taxon>Bacteria</taxon>
        <taxon>Bacillati</taxon>
        <taxon>Bacillota</taxon>
        <taxon>Bacilli</taxon>
        <taxon>Bacillales</taxon>
        <taxon>Paenibacillaceae</taxon>
        <taxon>Aneurinibacillus group</taxon>
        <taxon>Aneurinibacillus</taxon>
    </lineage>
</organism>
<dbReference type="Pfam" id="PF01648">
    <property type="entry name" value="ACPS"/>
    <property type="match status" value="1"/>
</dbReference>
<reference evidence="9 10" key="1">
    <citation type="submission" date="2013-08" db="EMBL/GenBank/DDBJ databases">
        <authorList>
            <person name="Weinstock G."/>
            <person name="Sodergren E."/>
            <person name="Wylie T."/>
            <person name="Fulton L."/>
            <person name="Fulton R."/>
            <person name="Fronick C."/>
            <person name="O'Laughlin M."/>
            <person name="Godfrey J."/>
            <person name="Miner T."/>
            <person name="Herter B."/>
            <person name="Appelbaum E."/>
            <person name="Cordes M."/>
            <person name="Lek S."/>
            <person name="Wollam A."/>
            <person name="Pepin K.H."/>
            <person name="Palsikar V.B."/>
            <person name="Mitreva M."/>
            <person name="Wilson R.K."/>
        </authorList>
    </citation>
    <scope>NUCLEOTIDE SEQUENCE [LARGE SCALE GENOMIC DNA]</scope>
    <source>
        <strain evidence="9 10">ATCC 12856</strain>
    </source>
</reference>
<dbReference type="eggNOG" id="COG2091">
    <property type="taxonomic scope" value="Bacteria"/>
</dbReference>
<evidence type="ECO:0000256" key="3">
    <source>
        <dbReference type="ARBA" id="ARBA00022679"/>
    </source>
</evidence>
<comment type="similarity">
    <text evidence="2">Belongs to the P-Pant transferase superfamily. Gsp/Sfp/HetI/AcpT family.</text>
</comment>
<dbReference type="Pfam" id="PF22624">
    <property type="entry name" value="AASDHPPT_N"/>
    <property type="match status" value="1"/>
</dbReference>
<evidence type="ECO:0000256" key="1">
    <source>
        <dbReference type="ARBA" id="ARBA00001946"/>
    </source>
</evidence>
<dbReference type="GO" id="GO:0000287">
    <property type="term" value="F:magnesium ion binding"/>
    <property type="evidence" value="ECO:0007669"/>
    <property type="project" value="InterPro"/>
</dbReference>
<proteinExistence type="inferred from homology"/>
<dbReference type="NCBIfam" id="TIGR00556">
    <property type="entry name" value="pantethn_trn"/>
    <property type="match status" value="1"/>
</dbReference>
<keyword evidence="6" id="KW-0045">Antibiotic biosynthesis</keyword>
<dbReference type="Proteomes" id="UP000016511">
    <property type="component" value="Unassembled WGS sequence"/>
</dbReference>
<gene>
    <name evidence="9" type="ORF">HMPREF0083_00276</name>
</gene>
<dbReference type="GO" id="GO:0019878">
    <property type="term" value="P:lysine biosynthetic process via aminoadipic acid"/>
    <property type="evidence" value="ECO:0007669"/>
    <property type="project" value="TreeGrafter"/>
</dbReference>
<comment type="cofactor">
    <cofactor evidence="1">
        <name>Mg(2+)</name>
        <dbReference type="ChEBI" id="CHEBI:18420"/>
    </cofactor>
</comment>
<evidence type="ECO:0000259" key="8">
    <source>
        <dbReference type="Pfam" id="PF22624"/>
    </source>
</evidence>
<dbReference type="STRING" id="649747.HMPREF0083_00276"/>
<keyword evidence="5" id="KW-0460">Magnesium</keyword>
<keyword evidence="10" id="KW-1185">Reference proteome</keyword>
<keyword evidence="4" id="KW-0479">Metal-binding</keyword>
<evidence type="ECO:0000313" key="9">
    <source>
        <dbReference type="EMBL" id="ERI11624.1"/>
    </source>
</evidence>
<accession>U1WSM2</accession>
<feature type="domain" description="4'-phosphopantetheinyl transferase" evidence="7">
    <location>
        <begin position="117"/>
        <end position="218"/>
    </location>
</feature>
<dbReference type="PANTHER" id="PTHR12215:SF10">
    <property type="entry name" value="L-AMINOADIPATE-SEMIALDEHYDE DEHYDROGENASE-PHOSPHOPANTETHEINYL TRANSFERASE"/>
    <property type="match status" value="1"/>
</dbReference>
<dbReference type="PATRIC" id="fig|649747.3.peg.248"/>
<evidence type="ECO:0000256" key="4">
    <source>
        <dbReference type="ARBA" id="ARBA00022723"/>
    </source>
</evidence>
<dbReference type="AlphaFoldDB" id="U1WSM2"/>
<evidence type="ECO:0000256" key="6">
    <source>
        <dbReference type="ARBA" id="ARBA00023194"/>
    </source>
</evidence>
<dbReference type="GO" id="GO:0005829">
    <property type="term" value="C:cytosol"/>
    <property type="evidence" value="ECO:0007669"/>
    <property type="project" value="TreeGrafter"/>
</dbReference>
<name>U1WSM2_ANEAE</name>
<evidence type="ECO:0000259" key="7">
    <source>
        <dbReference type="Pfam" id="PF01648"/>
    </source>
</evidence>
<dbReference type="EMBL" id="AWSJ01000026">
    <property type="protein sequence ID" value="ERI11624.1"/>
    <property type="molecule type" value="Genomic_DNA"/>
</dbReference>
<dbReference type="PANTHER" id="PTHR12215">
    <property type="entry name" value="PHOSPHOPANTETHEINE TRANSFERASE"/>
    <property type="match status" value="1"/>
</dbReference>
<keyword evidence="3 9" id="KW-0808">Transferase</keyword>
<dbReference type="HOGENOM" id="CLU_057011_6_2_9"/>
<dbReference type="InterPro" id="IPR004568">
    <property type="entry name" value="Ppantetheine-prot_Trfase_dom"/>
</dbReference>
<feature type="domain" description="4'-phosphopantetheinyl transferase N-terminal" evidence="8">
    <location>
        <begin position="31"/>
        <end position="112"/>
    </location>
</feature>
<evidence type="ECO:0000256" key="5">
    <source>
        <dbReference type="ARBA" id="ARBA00022842"/>
    </source>
</evidence>
<evidence type="ECO:0000256" key="2">
    <source>
        <dbReference type="ARBA" id="ARBA00010990"/>
    </source>
</evidence>
<evidence type="ECO:0000313" key="10">
    <source>
        <dbReference type="Proteomes" id="UP000016511"/>
    </source>
</evidence>